<dbReference type="InterPro" id="IPR013785">
    <property type="entry name" value="Aldolase_TIM"/>
</dbReference>
<evidence type="ECO:0000256" key="4">
    <source>
        <dbReference type="ARBA" id="ARBA00023270"/>
    </source>
</evidence>
<evidence type="ECO:0000256" key="2">
    <source>
        <dbReference type="ARBA" id="ARBA00022490"/>
    </source>
</evidence>
<feature type="active site" description="Schiff-base intermediate with acetaldehyde" evidence="7">
    <location>
        <position position="154"/>
    </location>
</feature>
<dbReference type="Pfam" id="PF01791">
    <property type="entry name" value="DeoC"/>
    <property type="match status" value="1"/>
</dbReference>
<dbReference type="GO" id="GO:0004139">
    <property type="term" value="F:deoxyribose-phosphate aldolase activity"/>
    <property type="evidence" value="ECO:0007669"/>
    <property type="project" value="UniProtKB-UniRule"/>
</dbReference>
<dbReference type="FunFam" id="3.20.20.70:FF:000044">
    <property type="entry name" value="Deoxyribose-phosphate aldolase"/>
    <property type="match status" value="1"/>
</dbReference>
<proteinExistence type="inferred from homology"/>
<dbReference type="GO" id="GO:0009264">
    <property type="term" value="P:deoxyribonucleotide catabolic process"/>
    <property type="evidence" value="ECO:0007669"/>
    <property type="project" value="UniProtKB-UniRule"/>
</dbReference>
<protein>
    <recommendedName>
        <fullName evidence="7">Deoxyribose-phosphate aldolase</fullName>
        <shortName evidence="7">DERA</shortName>
        <ecNumber evidence="7">4.1.2.4</ecNumber>
    </recommendedName>
    <alternativeName>
        <fullName evidence="7">2-deoxy-D-ribose 5-phosphate aldolase</fullName>
    </alternativeName>
    <alternativeName>
        <fullName evidence="7">Phosphodeoxyriboaldolase</fullName>
        <shortName evidence="7">Deoxyriboaldolase</shortName>
    </alternativeName>
</protein>
<comment type="catalytic activity">
    <reaction evidence="5 7">
        <text>2-deoxy-D-ribose 5-phosphate = D-glyceraldehyde 3-phosphate + acetaldehyde</text>
        <dbReference type="Rhea" id="RHEA:12821"/>
        <dbReference type="ChEBI" id="CHEBI:15343"/>
        <dbReference type="ChEBI" id="CHEBI:59776"/>
        <dbReference type="ChEBI" id="CHEBI:62877"/>
        <dbReference type="EC" id="4.1.2.4"/>
    </reaction>
</comment>
<keyword evidence="9" id="KW-1185">Reference proteome</keyword>
<dbReference type="Gene3D" id="3.20.20.70">
    <property type="entry name" value="Aldolase class I"/>
    <property type="match status" value="1"/>
</dbReference>
<dbReference type="GO" id="GO:0016052">
    <property type="term" value="P:carbohydrate catabolic process"/>
    <property type="evidence" value="ECO:0007669"/>
    <property type="project" value="TreeGrafter"/>
</dbReference>
<dbReference type="OrthoDB" id="9778711at2"/>
<accession>A0A1N7KZB2</accession>
<comment type="similarity">
    <text evidence="1 7">Belongs to the DeoC/FbaB aldolase family. DeoC type 1 subfamily.</text>
</comment>
<comment type="function">
    <text evidence="6 7">Catalyzes a reversible aldol reaction between acetaldehyde and D-glyceraldehyde 3-phosphate to generate 2-deoxy-D-ribose 5-phosphate.</text>
</comment>
<dbReference type="AlphaFoldDB" id="A0A1N7KZB2"/>
<dbReference type="InterPro" id="IPR002915">
    <property type="entry name" value="DeoC/FbaB/LacD_aldolase"/>
</dbReference>
<evidence type="ECO:0000256" key="7">
    <source>
        <dbReference type="HAMAP-Rule" id="MF_00114"/>
    </source>
</evidence>
<comment type="pathway">
    <text evidence="7">Carbohydrate degradation; 2-deoxy-D-ribose 1-phosphate degradation; D-glyceraldehyde 3-phosphate and acetaldehyde from 2-deoxy-alpha-D-ribose 1-phosphate: step 2/2.</text>
</comment>
<dbReference type="UniPathway" id="UPA00002">
    <property type="reaction ID" value="UER00468"/>
</dbReference>
<name>A0A1N7KZB2_9BACL</name>
<feature type="active site" description="Proton donor/acceptor" evidence="7">
    <location>
        <position position="183"/>
    </location>
</feature>
<dbReference type="InterPro" id="IPR028581">
    <property type="entry name" value="DeoC_typeI"/>
</dbReference>
<evidence type="ECO:0000256" key="5">
    <source>
        <dbReference type="ARBA" id="ARBA00048791"/>
    </source>
</evidence>
<dbReference type="EC" id="4.1.2.4" evidence="7"/>
<dbReference type="GO" id="GO:0005737">
    <property type="term" value="C:cytoplasm"/>
    <property type="evidence" value="ECO:0007669"/>
    <property type="project" value="UniProtKB-SubCell"/>
</dbReference>
<dbReference type="NCBIfam" id="TIGR00126">
    <property type="entry name" value="deoC"/>
    <property type="match status" value="1"/>
</dbReference>
<dbReference type="PANTHER" id="PTHR10889:SF1">
    <property type="entry name" value="DEOXYRIBOSE-PHOSPHATE ALDOLASE"/>
    <property type="match status" value="1"/>
</dbReference>
<keyword evidence="4 7" id="KW-0704">Schiff base</keyword>
<evidence type="ECO:0000256" key="3">
    <source>
        <dbReference type="ARBA" id="ARBA00023239"/>
    </source>
</evidence>
<dbReference type="PANTHER" id="PTHR10889">
    <property type="entry name" value="DEOXYRIBOSE-PHOSPHATE ALDOLASE"/>
    <property type="match status" value="1"/>
</dbReference>
<organism evidence="8 9">
    <name type="scientific">Kroppenstedtia eburnea</name>
    <dbReference type="NCBI Taxonomy" id="714067"/>
    <lineage>
        <taxon>Bacteria</taxon>
        <taxon>Bacillati</taxon>
        <taxon>Bacillota</taxon>
        <taxon>Bacilli</taxon>
        <taxon>Bacillales</taxon>
        <taxon>Thermoactinomycetaceae</taxon>
        <taxon>Kroppenstedtia</taxon>
    </lineage>
</organism>
<keyword evidence="3 7" id="KW-0456">Lyase</keyword>
<feature type="active site" description="Proton donor/acceptor" evidence="7">
    <location>
        <position position="92"/>
    </location>
</feature>
<dbReference type="GO" id="GO:0006018">
    <property type="term" value="P:2-deoxyribose 1-phosphate catabolic process"/>
    <property type="evidence" value="ECO:0007669"/>
    <property type="project" value="UniProtKB-UniRule"/>
</dbReference>
<gene>
    <name evidence="7" type="primary">deoC</name>
    <name evidence="8" type="ORF">SAMN05421790_103359</name>
</gene>
<dbReference type="SUPFAM" id="SSF51569">
    <property type="entry name" value="Aldolase"/>
    <property type="match status" value="1"/>
</dbReference>
<dbReference type="PIRSF" id="PIRSF001357">
    <property type="entry name" value="DeoC"/>
    <property type="match status" value="1"/>
</dbReference>
<evidence type="ECO:0000313" key="9">
    <source>
        <dbReference type="Proteomes" id="UP000186795"/>
    </source>
</evidence>
<dbReference type="CDD" id="cd00959">
    <property type="entry name" value="DeoC"/>
    <property type="match status" value="1"/>
</dbReference>
<dbReference type="InterPro" id="IPR011343">
    <property type="entry name" value="DeoC"/>
</dbReference>
<comment type="subcellular location">
    <subcellularLocation>
        <location evidence="7">Cytoplasm</location>
    </subcellularLocation>
</comment>
<keyword evidence="2 7" id="KW-0963">Cytoplasm</keyword>
<dbReference type="HAMAP" id="MF_00114">
    <property type="entry name" value="DeoC_type1"/>
    <property type="match status" value="1"/>
</dbReference>
<dbReference type="RefSeq" id="WP_009709428.1">
    <property type="nucleotide sequence ID" value="NZ_CP048103.1"/>
</dbReference>
<dbReference type="Proteomes" id="UP000186795">
    <property type="component" value="Unassembled WGS sequence"/>
</dbReference>
<evidence type="ECO:0000313" key="8">
    <source>
        <dbReference type="EMBL" id="SIS66923.1"/>
    </source>
</evidence>
<dbReference type="SMART" id="SM01133">
    <property type="entry name" value="DeoC"/>
    <property type="match status" value="1"/>
</dbReference>
<reference evidence="9" key="1">
    <citation type="submission" date="2017-01" db="EMBL/GenBank/DDBJ databases">
        <authorList>
            <person name="Varghese N."/>
            <person name="Submissions S."/>
        </authorList>
    </citation>
    <scope>NUCLEOTIDE SEQUENCE [LARGE SCALE GENOMIC DNA]</scope>
    <source>
        <strain evidence="9">DSM 45196</strain>
    </source>
</reference>
<sequence>MNAKELASLIDHTLLKPEATAEQIDQLCKEAATHGFASVCINPYWVSRAAEKLKGSGVKVCTVVGFPLGATPAEVKAFETRKAIEDGAGEVDMVINIGALKSGDLDQVRNDIAAVVEAAAGVTVKVILETGLLTEDEIRIACAKAKAAGADFVKTSTGFGAGGATEDAVRVMREAVGPDLGVKASGGIRDRETAEKMVEAGASRLGASSGVAIVSGGRGSEGY</sequence>
<dbReference type="EMBL" id="FTOD01000003">
    <property type="protein sequence ID" value="SIS66923.1"/>
    <property type="molecule type" value="Genomic_DNA"/>
</dbReference>
<evidence type="ECO:0000256" key="1">
    <source>
        <dbReference type="ARBA" id="ARBA00010936"/>
    </source>
</evidence>
<evidence type="ECO:0000256" key="6">
    <source>
        <dbReference type="ARBA" id="ARBA00056337"/>
    </source>
</evidence>